<proteinExistence type="predicted"/>
<evidence type="ECO:0000256" key="6">
    <source>
        <dbReference type="SAM" id="MobiDB-lite"/>
    </source>
</evidence>
<dbReference type="Proteomes" id="UP000241890">
    <property type="component" value="Unassembled WGS sequence"/>
</dbReference>
<dbReference type="PANTHER" id="PTHR23170:SF3">
    <property type="entry name" value="LEUCINE-RICH REPEAT-CONTAINING PROTEIN 45"/>
    <property type="match status" value="1"/>
</dbReference>
<evidence type="ECO:0000256" key="4">
    <source>
        <dbReference type="ARBA" id="ARBA00023212"/>
    </source>
</evidence>
<dbReference type="InterPro" id="IPR032675">
    <property type="entry name" value="LRR_dom_sf"/>
</dbReference>
<dbReference type="Gene3D" id="3.80.10.10">
    <property type="entry name" value="Ribonuclease Inhibitor"/>
    <property type="match status" value="2"/>
</dbReference>
<name>A0A2R5GKP5_9STRA</name>
<feature type="coiled-coil region" evidence="5">
    <location>
        <begin position="367"/>
        <end position="511"/>
    </location>
</feature>
<dbReference type="Pfam" id="PF13516">
    <property type="entry name" value="LRR_6"/>
    <property type="match status" value="4"/>
</dbReference>
<evidence type="ECO:0000256" key="2">
    <source>
        <dbReference type="ARBA" id="ARBA00022490"/>
    </source>
</evidence>
<keyword evidence="4" id="KW-0206">Cytoskeleton</keyword>
<feature type="coiled-coil region" evidence="5">
    <location>
        <begin position="626"/>
        <end position="671"/>
    </location>
</feature>
<evidence type="ECO:0000256" key="5">
    <source>
        <dbReference type="SAM" id="Coils"/>
    </source>
</evidence>
<reference evidence="7 8" key="1">
    <citation type="submission" date="2017-12" db="EMBL/GenBank/DDBJ databases">
        <title>Sequencing, de novo assembly and annotation of complete genome of a new Thraustochytrid species, strain FCC1311.</title>
        <authorList>
            <person name="Sedici K."/>
            <person name="Godart F."/>
            <person name="Aiese Cigliano R."/>
            <person name="Sanseverino W."/>
            <person name="Barakat M."/>
            <person name="Ortet P."/>
            <person name="Marechal E."/>
            <person name="Cagnac O."/>
            <person name="Amato A."/>
        </authorList>
    </citation>
    <scope>NUCLEOTIDE SEQUENCE [LARGE SCALE GENOMIC DNA]</scope>
</reference>
<dbReference type="InterPro" id="IPR001611">
    <property type="entry name" value="Leu-rich_rpt"/>
</dbReference>
<dbReference type="SMART" id="SM00368">
    <property type="entry name" value="LRR_RI"/>
    <property type="match status" value="4"/>
</dbReference>
<feature type="compositionally biased region" description="Low complexity" evidence="6">
    <location>
        <begin position="1"/>
        <end position="17"/>
    </location>
</feature>
<sequence length="678" mass="75254">MLSGGRSPATATPPSAARARKEGYRVGWDVHESKSEHVEENFLQNEGAEETVALVPCNDEEGSDSVYFREDAGTLSLGDKLLGDSGCIRLMQEIANSATLVRLDLRGNHIATDGAEAIANALRTNRTLRFLSLEWNRIGACDGGVRSLASSLEINQTLQDLDLRNNQIGPDGGLSLGRALRQNCGLRRLDLRWNELGTSGGRALANAVSEGNHTVREVLVTGNGVIGVHAQALRDAVARNAHPRVQEAVDDEKLENFARKLRLSSETSLTCQTAEDLVLVTREAAAKLRKDEAVEDHHVFADRVVELEVQVKRLQDALEAARADLVSERDARNEALQQVKTAHDQAAAASDAKERSHNALLKERSDCKMAQDEASKAKTKVTELESEQAALRARVEELEAAHDSQVRATEREAQQRSSIEMALSSVREERGELLRKLDEERALASRAREDAFTKQLEFEEGSIRQRDASAAEVRKLERQLDEARIAHSAEVDKLRREKEALEEKVARATREGIESAARQVSETQVAHAEEMVRVQSAADAARQDAVVALRKQQAEEIARLETEHEARTAREVAVACEQAVEKALAETVRVEVAKASKELSAVHKRNLWECEKRVREEAKIQAETLSDRHEQEVYRLEAEVARAKDQVRDLEQSHREELAKLQERARRALGDVFRLAPS</sequence>
<dbReference type="SUPFAM" id="SSF52047">
    <property type="entry name" value="RNI-like"/>
    <property type="match status" value="1"/>
</dbReference>
<feature type="region of interest" description="Disordered" evidence="6">
    <location>
        <begin position="1"/>
        <end position="22"/>
    </location>
</feature>
<evidence type="ECO:0000313" key="7">
    <source>
        <dbReference type="EMBL" id="GBG31450.1"/>
    </source>
</evidence>
<feature type="coiled-coil region" evidence="5">
    <location>
        <begin position="304"/>
        <end position="338"/>
    </location>
</feature>
<protein>
    <submittedName>
        <fullName evidence="7">NACHT, LRR and PYD domains-containing protein 1</fullName>
    </submittedName>
</protein>
<dbReference type="EMBL" id="BEYU01000098">
    <property type="protein sequence ID" value="GBG31450.1"/>
    <property type="molecule type" value="Genomic_DNA"/>
</dbReference>
<comment type="subcellular location">
    <subcellularLocation>
        <location evidence="1">Cytoplasm</location>
        <location evidence="1">Cytoskeleton</location>
        <location evidence="1">Microtubule organizing center</location>
        <location evidence="1">Centrosome</location>
    </subcellularLocation>
</comment>
<comment type="caution">
    <text evidence="7">The sequence shown here is derived from an EMBL/GenBank/DDBJ whole genome shotgun (WGS) entry which is preliminary data.</text>
</comment>
<keyword evidence="3 5" id="KW-0175">Coiled coil</keyword>
<keyword evidence="8" id="KW-1185">Reference proteome</keyword>
<evidence type="ECO:0000256" key="3">
    <source>
        <dbReference type="ARBA" id="ARBA00023054"/>
    </source>
</evidence>
<dbReference type="GO" id="GO:0005813">
    <property type="term" value="C:centrosome"/>
    <property type="evidence" value="ECO:0007669"/>
    <property type="project" value="UniProtKB-SubCell"/>
</dbReference>
<dbReference type="AlphaFoldDB" id="A0A2R5GKP5"/>
<dbReference type="OrthoDB" id="120976at2759"/>
<gene>
    <name evidence="7" type="ORF">FCC1311_076742</name>
</gene>
<evidence type="ECO:0000313" key="8">
    <source>
        <dbReference type="Proteomes" id="UP000241890"/>
    </source>
</evidence>
<dbReference type="InParanoid" id="A0A2R5GKP5"/>
<evidence type="ECO:0000256" key="1">
    <source>
        <dbReference type="ARBA" id="ARBA00004300"/>
    </source>
</evidence>
<keyword evidence="2" id="KW-0963">Cytoplasm</keyword>
<dbReference type="PANTHER" id="PTHR23170">
    <property type="entry name" value="NY-REN-58 ANTIGEN"/>
    <property type="match status" value="1"/>
</dbReference>
<organism evidence="7 8">
    <name type="scientific">Hondaea fermentalgiana</name>
    <dbReference type="NCBI Taxonomy" id="2315210"/>
    <lineage>
        <taxon>Eukaryota</taxon>
        <taxon>Sar</taxon>
        <taxon>Stramenopiles</taxon>
        <taxon>Bigyra</taxon>
        <taxon>Labyrinthulomycetes</taxon>
        <taxon>Thraustochytrida</taxon>
        <taxon>Thraustochytriidae</taxon>
        <taxon>Hondaea</taxon>
    </lineage>
</organism>
<dbReference type="InterPro" id="IPR052116">
    <property type="entry name" value="Centro_Cilium_Assembly"/>
</dbReference>
<accession>A0A2R5GKP5</accession>